<dbReference type="InterPro" id="IPR011006">
    <property type="entry name" value="CheY-like_superfamily"/>
</dbReference>
<evidence type="ECO:0000256" key="7">
    <source>
        <dbReference type="SAM" id="MobiDB-lite"/>
    </source>
</evidence>
<feature type="region of interest" description="Disordered" evidence="7">
    <location>
        <begin position="1"/>
        <end position="28"/>
    </location>
</feature>
<evidence type="ECO:0000256" key="5">
    <source>
        <dbReference type="ARBA" id="ARBA00023163"/>
    </source>
</evidence>
<dbReference type="InterPro" id="IPR001789">
    <property type="entry name" value="Sig_transdc_resp-reg_receiver"/>
</dbReference>
<keyword evidence="5" id="KW-0804">Transcription</keyword>
<evidence type="ECO:0000313" key="9">
    <source>
        <dbReference type="EMBL" id="GCE12974.1"/>
    </source>
</evidence>
<dbReference type="PANTHER" id="PTHR48111">
    <property type="entry name" value="REGULATOR OF RPOS"/>
    <property type="match status" value="1"/>
</dbReference>
<dbReference type="Gene3D" id="3.40.50.2300">
    <property type="match status" value="1"/>
</dbReference>
<dbReference type="InterPro" id="IPR039420">
    <property type="entry name" value="WalR-like"/>
</dbReference>
<name>A0A402A1H7_9CHLR</name>
<dbReference type="PANTHER" id="PTHR48111:SF1">
    <property type="entry name" value="TWO-COMPONENT RESPONSE REGULATOR ORR33"/>
    <property type="match status" value="1"/>
</dbReference>
<evidence type="ECO:0000259" key="8">
    <source>
        <dbReference type="PROSITE" id="PS50110"/>
    </source>
</evidence>
<dbReference type="SUPFAM" id="SSF52172">
    <property type="entry name" value="CheY-like"/>
    <property type="match status" value="1"/>
</dbReference>
<keyword evidence="3" id="KW-0805">Transcription regulation</keyword>
<comment type="caution">
    <text evidence="9">The sequence shown here is derived from an EMBL/GenBank/DDBJ whole genome shotgun (WGS) entry which is preliminary data.</text>
</comment>
<dbReference type="SMART" id="SM00448">
    <property type="entry name" value="REC"/>
    <property type="match status" value="1"/>
</dbReference>
<keyword evidence="4" id="KW-0238">DNA-binding</keyword>
<dbReference type="Proteomes" id="UP000287352">
    <property type="component" value="Unassembled WGS sequence"/>
</dbReference>
<dbReference type="Pfam" id="PF00072">
    <property type="entry name" value="Response_reg"/>
    <property type="match status" value="1"/>
</dbReference>
<dbReference type="AlphaFoldDB" id="A0A402A1H7"/>
<evidence type="ECO:0000256" key="4">
    <source>
        <dbReference type="ARBA" id="ARBA00023125"/>
    </source>
</evidence>
<dbReference type="GO" id="GO:0032993">
    <property type="term" value="C:protein-DNA complex"/>
    <property type="evidence" value="ECO:0007669"/>
    <property type="project" value="TreeGrafter"/>
</dbReference>
<proteinExistence type="predicted"/>
<keyword evidence="2" id="KW-0902">Two-component regulatory system</keyword>
<feature type="compositionally biased region" description="Polar residues" evidence="7">
    <location>
        <begin position="17"/>
        <end position="28"/>
    </location>
</feature>
<dbReference type="GO" id="GO:0000156">
    <property type="term" value="F:phosphorelay response regulator activity"/>
    <property type="evidence" value="ECO:0007669"/>
    <property type="project" value="TreeGrafter"/>
</dbReference>
<evidence type="ECO:0000256" key="2">
    <source>
        <dbReference type="ARBA" id="ARBA00023012"/>
    </source>
</evidence>
<organism evidence="9 10">
    <name type="scientific">Tengunoibacter tsumagoiensis</name>
    <dbReference type="NCBI Taxonomy" id="2014871"/>
    <lineage>
        <taxon>Bacteria</taxon>
        <taxon>Bacillati</taxon>
        <taxon>Chloroflexota</taxon>
        <taxon>Ktedonobacteria</taxon>
        <taxon>Ktedonobacterales</taxon>
        <taxon>Dictyobacteraceae</taxon>
        <taxon>Tengunoibacter</taxon>
    </lineage>
</organism>
<dbReference type="GO" id="GO:0005829">
    <property type="term" value="C:cytosol"/>
    <property type="evidence" value="ECO:0007669"/>
    <property type="project" value="TreeGrafter"/>
</dbReference>
<accession>A0A402A1H7</accession>
<dbReference type="GO" id="GO:0006355">
    <property type="term" value="P:regulation of DNA-templated transcription"/>
    <property type="evidence" value="ECO:0007669"/>
    <property type="project" value="TreeGrafter"/>
</dbReference>
<evidence type="ECO:0000256" key="1">
    <source>
        <dbReference type="ARBA" id="ARBA00022553"/>
    </source>
</evidence>
<dbReference type="GO" id="GO:0000976">
    <property type="term" value="F:transcription cis-regulatory region binding"/>
    <property type="evidence" value="ECO:0007669"/>
    <property type="project" value="TreeGrafter"/>
</dbReference>
<evidence type="ECO:0000256" key="6">
    <source>
        <dbReference type="PROSITE-ProRule" id="PRU00169"/>
    </source>
</evidence>
<dbReference type="PROSITE" id="PS50110">
    <property type="entry name" value="RESPONSE_REGULATORY"/>
    <property type="match status" value="1"/>
</dbReference>
<evidence type="ECO:0000256" key="3">
    <source>
        <dbReference type="ARBA" id="ARBA00023015"/>
    </source>
</evidence>
<keyword evidence="10" id="KW-1185">Reference proteome</keyword>
<feature type="domain" description="Response regulatory" evidence="8">
    <location>
        <begin position="59"/>
        <end position="176"/>
    </location>
</feature>
<reference evidence="10" key="1">
    <citation type="submission" date="2018-12" db="EMBL/GenBank/DDBJ databases">
        <title>Tengunoibacter tsumagoiensis gen. nov., sp. nov., Dictyobacter kobayashii sp. nov., D. alpinus sp. nov., and D. joshuensis sp. nov. and description of Dictyobacteraceae fam. nov. within the order Ktedonobacterales isolated from Tengu-no-mugimeshi.</title>
        <authorList>
            <person name="Wang C.M."/>
            <person name="Zheng Y."/>
            <person name="Sakai Y."/>
            <person name="Toyoda A."/>
            <person name="Minakuchi Y."/>
            <person name="Abe K."/>
            <person name="Yokota A."/>
            <person name="Yabe S."/>
        </authorList>
    </citation>
    <scope>NUCLEOTIDE SEQUENCE [LARGE SCALE GENOMIC DNA]</scope>
    <source>
        <strain evidence="10">Uno3</strain>
    </source>
</reference>
<keyword evidence="1 6" id="KW-0597">Phosphoprotein</keyword>
<feature type="modified residue" description="4-aspartylphosphate" evidence="6">
    <location>
        <position position="108"/>
    </location>
</feature>
<dbReference type="EMBL" id="BIFR01000001">
    <property type="protein sequence ID" value="GCE12974.1"/>
    <property type="molecule type" value="Genomic_DNA"/>
</dbReference>
<sequence length="185" mass="20042">MGNMNSSLRQGGEGLSVPNTMNNNTAPGTSLRGIPSLFQENVAVSTFFPHQQMPNVVQSILIIEDDASLASLEGEVLAAHGYLVRTVPSGEMALITLEQLLPDLVVLDLELSGPMSGWDVLEHLRDATCIPVLITSSSATAVRKHLRSCGESKETLDHLPKPYPLQTLLKRIKRMLTTPPSEQCS</sequence>
<gene>
    <name evidence="9" type="ORF">KTT_28330</name>
</gene>
<evidence type="ECO:0000313" key="10">
    <source>
        <dbReference type="Proteomes" id="UP000287352"/>
    </source>
</evidence>
<protein>
    <recommendedName>
        <fullName evidence="8">Response regulatory domain-containing protein</fullName>
    </recommendedName>
</protein>